<dbReference type="GeneID" id="303172453"/>
<evidence type="ECO:0000313" key="1">
    <source>
        <dbReference type="EMBL" id="SJM55038.1"/>
    </source>
</evidence>
<keyword evidence="2" id="KW-1185">Reference proteome</keyword>
<gene>
    <name evidence="1" type="ORF">CZ674_04440</name>
</gene>
<proteinExistence type="predicted"/>
<reference evidence="1 2" key="1">
    <citation type="submission" date="2017-02" db="EMBL/GenBank/DDBJ databases">
        <authorList>
            <person name="Peterson S.W."/>
        </authorList>
    </citation>
    <scope>NUCLEOTIDE SEQUENCE [LARGE SCALE GENOMIC DNA]</scope>
    <source>
        <strain evidence="1 2">LMG 22410</strain>
    </source>
</reference>
<protein>
    <submittedName>
        <fullName evidence="1">Uncharacterized protein</fullName>
    </submittedName>
</protein>
<dbReference type="OrthoDB" id="5083977at2"/>
<name>A0A1R4FGM6_9MICO</name>
<dbReference type="RefSeq" id="WP_086991345.1">
    <property type="nucleotide sequence ID" value="NZ_FUHU01000021.1"/>
</dbReference>
<evidence type="ECO:0000313" key="2">
    <source>
        <dbReference type="Proteomes" id="UP000195787"/>
    </source>
</evidence>
<dbReference type="EMBL" id="FUHU01000021">
    <property type="protein sequence ID" value="SJM55038.1"/>
    <property type="molecule type" value="Genomic_DNA"/>
</dbReference>
<accession>A0A1R4FGM6</accession>
<dbReference type="Proteomes" id="UP000195787">
    <property type="component" value="Unassembled WGS sequence"/>
</dbReference>
<sequence>MNKYTAHGLAEAARSGRRILVLTDRPAEALDQFRDLVPDATVRRTNGDQRIGFSQLGVIYFASARSNRHRGRTVDTLYIDDPQLDWSWHTMRHQYEPCMSSSPDGEVVRP</sequence>
<organism evidence="1 2">
    <name type="scientific">Agrococcus casei LMG 22410</name>
    <dbReference type="NCBI Taxonomy" id="1255656"/>
    <lineage>
        <taxon>Bacteria</taxon>
        <taxon>Bacillati</taxon>
        <taxon>Actinomycetota</taxon>
        <taxon>Actinomycetes</taxon>
        <taxon>Micrococcales</taxon>
        <taxon>Microbacteriaceae</taxon>
        <taxon>Agrococcus</taxon>
    </lineage>
</organism>
<dbReference type="AlphaFoldDB" id="A0A1R4FGM6"/>